<dbReference type="CDD" id="cd05403">
    <property type="entry name" value="NT_KNTase_like"/>
    <property type="match status" value="1"/>
</dbReference>
<proteinExistence type="predicted"/>
<dbReference type="Pfam" id="PF08780">
    <property type="entry name" value="NTase_sub_bind"/>
    <property type="match status" value="1"/>
</dbReference>
<organism evidence="2 3">
    <name type="scientific">Anaerovibrio slackiae</name>
    <dbReference type="NCBI Taxonomy" id="2652309"/>
    <lineage>
        <taxon>Bacteria</taxon>
        <taxon>Bacillati</taxon>
        <taxon>Bacillota</taxon>
        <taxon>Negativicutes</taxon>
        <taxon>Selenomonadales</taxon>
        <taxon>Selenomonadaceae</taxon>
        <taxon>Anaerovibrio</taxon>
    </lineage>
</organism>
<evidence type="ECO:0000259" key="1">
    <source>
        <dbReference type="Pfam" id="PF18765"/>
    </source>
</evidence>
<comment type="caution">
    <text evidence="2">The sequence shown here is derived from an EMBL/GenBank/DDBJ whole genome shotgun (WGS) entry which is preliminary data.</text>
</comment>
<dbReference type="Gene3D" id="3.30.460.10">
    <property type="entry name" value="Beta Polymerase, domain 2"/>
    <property type="match status" value="1"/>
</dbReference>
<dbReference type="GeneID" id="96778663"/>
<sequence length="234" mass="27151">MYGISSQQWKVIFSIFLRHKDLINWVKLFGSRARGDGRVTSDVDLAVSVKDGATLSLIEAFEDSSLPYTFDIIDYDRQSNENLKKEIDRDGKLLFSVKGGRSIMTDTQLRLKWEDYHRAMDSLRIAVKWERDADNMYLDATIQRFEFCFELAWKLMKSALAYEGIEASSPRSSIREGWKQGLIDSAEKWLDMLEKRNLSSHTYNETTAMDVYNCIIGEYLDLLSALENKIKERI</sequence>
<dbReference type="Gene3D" id="1.20.120.330">
    <property type="entry name" value="Nucleotidyltransferases domain 2"/>
    <property type="match status" value="1"/>
</dbReference>
<accession>A0A6I2UGB7</accession>
<dbReference type="NCBIfam" id="TIGR01987">
    <property type="entry name" value="HI0074"/>
    <property type="match status" value="1"/>
</dbReference>
<gene>
    <name evidence="2" type="ORF">FYJ84_07005</name>
</gene>
<dbReference type="SUPFAM" id="SSF81593">
    <property type="entry name" value="Nucleotidyltransferase substrate binding subunit/domain"/>
    <property type="match status" value="1"/>
</dbReference>
<dbReference type="InterPro" id="IPR043519">
    <property type="entry name" value="NT_sf"/>
</dbReference>
<name>A0A6I2UGB7_9FIRM</name>
<dbReference type="RefSeq" id="WP_154406892.1">
    <property type="nucleotide sequence ID" value="NZ_JBGVFM010000007.1"/>
</dbReference>
<dbReference type="Proteomes" id="UP000433181">
    <property type="component" value="Unassembled WGS sequence"/>
</dbReference>
<evidence type="ECO:0000313" key="2">
    <source>
        <dbReference type="EMBL" id="MSU08729.1"/>
    </source>
</evidence>
<evidence type="ECO:0000313" key="3">
    <source>
        <dbReference type="Proteomes" id="UP000433181"/>
    </source>
</evidence>
<reference evidence="2 3" key="1">
    <citation type="submission" date="2019-08" db="EMBL/GenBank/DDBJ databases">
        <title>In-depth cultivation of the pig gut microbiome towards novel bacterial diversity and tailored functional studies.</title>
        <authorList>
            <person name="Wylensek D."/>
            <person name="Hitch T.C.A."/>
            <person name="Clavel T."/>
        </authorList>
    </citation>
    <scope>NUCLEOTIDE SEQUENCE [LARGE SCALE GENOMIC DNA]</scope>
    <source>
        <strain evidence="2 3">WCA-693-APC-5D-A</strain>
    </source>
</reference>
<feature type="domain" description="Polymerase beta nucleotidyltransferase" evidence="1">
    <location>
        <begin position="16"/>
        <end position="96"/>
    </location>
</feature>
<dbReference type="InterPro" id="IPR041633">
    <property type="entry name" value="Polbeta"/>
</dbReference>
<protein>
    <submittedName>
        <fullName evidence="2">DUF86 domain-containing protein</fullName>
    </submittedName>
</protein>
<dbReference type="SUPFAM" id="SSF81301">
    <property type="entry name" value="Nucleotidyltransferase"/>
    <property type="match status" value="1"/>
</dbReference>
<dbReference type="InterPro" id="IPR010235">
    <property type="entry name" value="HepT"/>
</dbReference>
<keyword evidence="3" id="KW-1185">Reference proteome</keyword>
<dbReference type="AlphaFoldDB" id="A0A6I2UGB7"/>
<dbReference type="Pfam" id="PF18765">
    <property type="entry name" value="Polbeta"/>
    <property type="match status" value="1"/>
</dbReference>
<dbReference type="EMBL" id="VUNR01000011">
    <property type="protein sequence ID" value="MSU08729.1"/>
    <property type="molecule type" value="Genomic_DNA"/>
</dbReference>